<dbReference type="SFLD" id="SFLDG00358">
    <property type="entry name" value="Main_(cytGST)"/>
    <property type="match status" value="1"/>
</dbReference>
<dbReference type="Pfam" id="PF13409">
    <property type="entry name" value="GST_N_2"/>
    <property type="match status" value="1"/>
</dbReference>
<dbReference type="SFLD" id="SFLDS00019">
    <property type="entry name" value="Glutathione_Transferase_(cytos"/>
    <property type="match status" value="1"/>
</dbReference>
<dbReference type="InterPro" id="IPR050983">
    <property type="entry name" value="GST_Omega/HSP26"/>
</dbReference>
<accession>A0A4V2JZY2</accession>
<dbReference type="GO" id="GO:0005737">
    <property type="term" value="C:cytoplasm"/>
    <property type="evidence" value="ECO:0007669"/>
    <property type="project" value="TreeGrafter"/>
</dbReference>
<dbReference type="Gene3D" id="1.20.1050.10">
    <property type="match status" value="1"/>
</dbReference>
<dbReference type="SUPFAM" id="SSF47616">
    <property type="entry name" value="GST C-terminal domain-like"/>
    <property type="match status" value="1"/>
</dbReference>
<dbReference type="InterPro" id="IPR036282">
    <property type="entry name" value="Glutathione-S-Trfase_C_sf"/>
</dbReference>
<dbReference type="PANTHER" id="PTHR43968:SF6">
    <property type="entry name" value="GLUTATHIONE S-TRANSFERASE OMEGA"/>
    <property type="match status" value="1"/>
</dbReference>
<dbReference type="InterPro" id="IPR040079">
    <property type="entry name" value="Glutathione_S-Trfase"/>
</dbReference>
<dbReference type="SUPFAM" id="SSF52833">
    <property type="entry name" value="Thioredoxin-like"/>
    <property type="match status" value="1"/>
</dbReference>
<dbReference type="CDD" id="cd00570">
    <property type="entry name" value="GST_N_family"/>
    <property type="match status" value="1"/>
</dbReference>
<proteinExistence type="predicted"/>
<dbReference type="InterPro" id="IPR036249">
    <property type="entry name" value="Thioredoxin-like_sf"/>
</dbReference>
<dbReference type="AlphaFoldDB" id="A0A4V2JZY2"/>
<dbReference type="Proteomes" id="UP000292957">
    <property type="component" value="Unassembled WGS sequence"/>
</dbReference>
<reference evidence="2" key="1">
    <citation type="submission" date="2019-01" db="EMBL/GenBank/DDBJ databases">
        <title>Draft genome sequences of three monokaryotic isolates of the white-rot basidiomycete fungus Dichomitus squalens.</title>
        <authorList>
            <consortium name="DOE Joint Genome Institute"/>
            <person name="Lopez S.C."/>
            <person name="Andreopoulos B."/>
            <person name="Pangilinan J."/>
            <person name="Lipzen A."/>
            <person name="Riley R."/>
            <person name="Ahrendt S."/>
            <person name="Ng V."/>
            <person name="Barry K."/>
            <person name="Daum C."/>
            <person name="Grigoriev I.V."/>
            <person name="Hilden K.S."/>
            <person name="Makela M.R."/>
            <person name="de Vries R.P."/>
        </authorList>
    </citation>
    <scope>NUCLEOTIDE SEQUENCE [LARGE SCALE GENOMIC DNA]</scope>
    <source>
        <strain evidence="2">OM18370.1</strain>
    </source>
</reference>
<organism evidence="2">
    <name type="scientific">Dichomitus squalens</name>
    <dbReference type="NCBI Taxonomy" id="114155"/>
    <lineage>
        <taxon>Eukaryota</taxon>
        <taxon>Fungi</taxon>
        <taxon>Dikarya</taxon>
        <taxon>Basidiomycota</taxon>
        <taxon>Agaricomycotina</taxon>
        <taxon>Agaricomycetes</taxon>
        <taxon>Polyporales</taxon>
        <taxon>Polyporaceae</taxon>
        <taxon>Dichomitus</taxon>
    </lineage>
</organism>
<feature type="domain" description="GST N-terminal" evidence="1">
    <location>
        <begin position="12"/>
        <end position="92"/>
    </location>
</feature>
<dbReference type="InterPro" id="IPR004045">
    <property type="entry name" value="Glutathione_S-Trfase_N"/>
</dbReference>
<protein>
    <recommendedName>
        <fullName evidence="1">GST N-terminal domain-containing protein</fullName>
    </recommendedName>
</protein>
<dbReference type="EMBL" id="ML143440">
    <property type="protein sequence ID" value="TBU26833.1"/>
    <property type="molecule type" value="Genomic_DNA"/>
</dbReference>
<evidence type="ECO:0000313" key="2">
    <source>
        <dbReference type="EMBL" id="TBU26833.1"/>
    </source>
</evidence>
<dbReference type="PROSITE" id="PS50404">
    <property type="entry name" value="GST_NTER"/>
    <property type="match status" value="1"/>
</dbReference>
<dbReference type="OrthoDB" id="202840at2759"/>
<gene>
    <name evidence="2" type="ORF">BD311DRAFT_789550</name>
</gene>
<name>A0A4V2JZY2_9APHY</name>
<sequence>MTVEPKRGLVLYSAPVRIALEEAQVKYDFVSFPLDERPDDYVKNVYPAGKVPLMVYGGIESFPDGKLLPGSAVITESLVILEFLADLYPDARLLPEDPVKRSQARIFMNTLNLRMADDVAKWLTNNDEGEAYLDLLEALQATMPEVGYVVGEWSIADAALLPFLLVGYYVRLHNVEHVKAEWASPRFARLRQHYDQSIARPSTSVTWDEVCTPAFRCTRAEPIGSTYLAGKCHQLLARAICDGTVITDGMTRDREGICVSVAQPTTMTGLLSHPVSPSRALSY</sequence>
<evidence type="ECO:0000259" key="1">
    <source>
        <dbReference type="PROSITE" id="PS50404"/>
    </source>
</evidence>
<dbReference type="Gene3D" id="3.40.30.10">
    <property type="entry name" value="Glutaredoxin"/>
    <property type="match status" value="1"/>
</dbReference>
<dbReference type="PANTHER" id="PTHR43968">
    <property type="match status" value="1"/>
</dbReference>